<evidence type="ECO:0000313" key="2">
    <source>
        <dbReference type="EMBL" id="OIG69270.1"/>
    </source>
</evidence>
<dbReference type="InterPro" id="IPR001387">
    <property type="entry name" value="Cro/C1-type_HTH"/>
</dbReference>
<dbReference type="EMBL" id="LYKI01000045">
    <property type="protein sequence ID" value="OIG69270.1"/>
    <property type="molecule type" value="Genomic_DNA"/>
</dbReference>
<dbReference type="RefSeq" id="WP_025465223.1">
    <property type="nucleotide sequence ID" value="NZ_CP077835.1"/>
</dbReference>
<dbReference type="Gene3D" id="1.10.260.40">
    <property type="entry name" value="lambda repressor-like DNA-binding domains"/>
    <property type="match status" value="1"/>
</dbReference>
<dbReference type="SUPFAM" id="SSF47413">
    <property type="entry name" value="lambda repressor-like DNA-binding domains"/>
    <property type="match status" value="1"/>
</dbReference>
<dbReference type="PROSITE" id="PS50943">
    <property type="entry name" value="HTH_CROC1"/>
    <property type="match status" value="1"/>
</dbReference>
<dbReference type="CDD" id="cd00093">
    <property type="entry name" value="HTH_XRE"/>
    <property type="match status" value="1"/>
</dbReference>
<organism evidence="2 3">
    <name type="scientific">Acinetobacter baumannii</name>
    <dbReference type="NCBI Taxonomy" id="470"/>
    <lineage>
        <taxon>Bacteria</taxon>
        <taxon>Pseudomonadati</taxon>
        <taxon>Pseudomonadota</taxon>
        <taxon>Gammaproteobacteria</taxon>
        <taxon>Moraxellales</taxon>
        <taxon>Moraxellaceae</taxon>
        <taxon>Acinetobacter</taxon>
        <taxon>Acinetobacter calcoaceticus/baumannii complex</taxon>
    </lineage>
</organism>
<dbReference type="InterPro" id="IPR010982">
    <property type="entry name" value="Lambda_DNA-bd_dom_sf"/>
</dbReference>
<evidence type="ECO:0000259" key="1">
    <source>
        <dbReference type="PROSITE" id="PS50943"/>
    </source>
</evidence>
<proteinExistence type="predicted"/>
<reference evidence="2 3" key="1">
    <citation type="submission" date="2016-05" db="EMBL/GenBank/DDBJ databases">
        <title>The evolution of Acinetobacter baumannii in vivo.</title>
        <authorList>
            <person name="Hua X."/>
            <person name="Yu Y."/>
        </authorList>
    </citation>
    <scope>NUCLEOTIDE SEQUENCE [LARGE SCALE GENOMIC DNA]</scope>
    <source>
        <strain evidence="2 3">XH647</strain>
    </source>
</reference>
<name>A0A1S2FV47_ACIBA</name>
<sequence>MKLSALKKVRLANMMTQTAVAEAMGVSQPNYQRWESGAASIPKSKQAKLAKILNSTVDEILGNPRPFDNLGIHDEISDENTYFGEIAFHFRSGKGLLFPITEAERSRLHYRLNSKGDFIVVESLDNRIAFIRRASIQDVYLSSEAFDTFGPEKYKDWLGLDRIEDEEWLVIENIECLEYVKDLISEEKVKNYVKKILLTEEELDALIEQDHIKKEDREKVKRDASKQLKKLYARATEIQWQFTNGKMRREPMFEDRKLYEAFSCLEIDPEDADEIIYLPTEGYHRTIFINTSELDYIFIPAHKFNYGRLESLEEELGE</sequence>
<dbReference type="SMART" id="SM00530">
    <property type="entry name" value="HTH_XRE"/>
    <property type="match status" value="1"/>
</dbReference>
<accession>A0A1S2FV47</accession>
<gene>
    <name evidence="2" type="ORF">A7M90_07010</name>
</gene>
<feature type="domain" description="HTH cro/C1-type" evidence="1">
    <location>
        <begin position="6"/>
        <end position="60"/>
    </location>
</feature>
<protein>
    <submittedName>
        <fullName evidence="2">Transcriptional regulator</fullName>
    </submittedName>
</protein>
<dbReference type="Proteomes" id="UP000179937">
    <property type="component" value="Unassembled WGS sequence"/>
</dbReference>
<dbReference type="Pfam" id="PF01381">
    <property type="entry name" value="HTH_3"/>
    <property type="match status" value="1"/>
</dbReference>
<dbReference type="GO" id="GO:0003677">
    <property type="term" value="F:DNA binding"/>
    <property type="evidence" value="ECO:0007669"/>
    <property type="project" value="InterPro"/>
</dbReference>
<dbReference type="AlphaFoldDB" id="A0A1S2FV47"/>
<comment type="caution">
    <text evidence="2">The sequence shown here is derived from an EMBL/GenBank/DDBJ whole genome shotgun (WGS) entry which is preliminary data.</text>
</comment>
<evidence type="ECO:0000313" key="3">
    <source>
        <dbReference type="Proteomes" id="UP000179937"/>
    </source>
</evidence>